<dbReference type="Proteomes" id="UP000759537">
    <property type="component" value="Unassembled WGS sequence"/>
</dbReference>
<evidence type="ECO:0000256" key="6">
    <source>
        <dbReference type="ARBA" id="ARBA00023209"/>
    </source>
</evidence>
<keyword evidence="7" id="KW-1208">Phospholipid metabolism</keyword>
<evidence type="ECO:0000259" key="10">
    <source>
        <dbReference type="Pfam" id="PF01467"/>
    </source>
</evidence>
<comment type="caution">
    <text evidence="11">The sequence shown here is derived from an EMBL/GenBank/DDBJ whole genome shotgun (WGS) entry which is preliminary data.</text>
</comment>
<dbReference type="OrthoDB" id="17102at2759"/>
<dbReference type="InterPro" id="IPR045049">
    <property type="entry name" value="Pcy1-like"/>
</dbReference>
<accession>A0A9P5TE57</accession>
<feature type="compositionally biased region" description="Low complexity" evidence="9">
    <location>
        <begin position="63"/>
        <end position="78"/>
    </location>
</feature>
<dbReference type="PANTHER" id="PTHR10739:SF13">
    <property type="entry name" value="CHOLINE-PHOSPHATE CYTIDYLYLTRANSFERASE"/>
    <property type="match status" value="1"/>
</dbReference>
<evidence type="ECO:0000256" key="8">
    <source>
        <dbReference type="ARBA" id="ARBA00026101"/>
    </source>
</evidence>
<evidence type="ECO:0000256" key="9">
    <source>
        <dbReference type="SAM" id="MobiDB-lite"/>
    </source>
</evidence>
<keyword evidence="5" id="KW-0443">Lipid metabolism</keyword>
<evidence type="ECO:0000256" key="3">
    <source>
        <dbReference type="ARBA" id="ARBA00022679"/>
    </source>
</evidence>
<evidence type="ECO:0000256" key="4">
    <source>
        <dbReference type="ARBA" id="ARBA00022695"/>
    </source>
</evidence>
<feature type="compositionally biased region" description="Acidic residues" evidence="9">
    <location>
        <begin position="34"/>
        <end position="43"/>
    </location>
</feature>
<protein>
    <recommendedName>
        <fullName evidence="8">choline-phosphate cytidylyltransferase</fullName>
        <ecNumber evidence="8">2.7.7.15</ecNumber>
    </recommendedName>
</protein>
<dbReference type="GO" id="GO:0031210">
    <property type="term" value="F:phosphatidylcholine binding"/>
    <property type="evidence" value="ECO:0007669"/>
    <property type="project" value="TreeGrafter"/>
</dbReference>
<feature type="region of interest" description="Disordered" evidence="9">
    <location>
        <begin position="1"/>
        <end position="132"/>
    </location>
</feature>
<dbReference type="InterPro" id="IPR041723">
    <property type="entry name" value="CCT"/>
</dbReference>
<dbReference type="InterPro" id="IPR014729">
    <property type="entry name" value="Rossmann-like_a/b/a_fold"/>
</dbReference>
<keyword evidence="6" id="KW-0594">Phospholipid biosynthesis</keyword>
<dbReference type="CDD" id="cd02174">
    <property type="entry name" value="CCT"/>
    <property type="match status" value="1"/>
</dbReference>
<feature type="region of interest" description="Disordered" evidence="9">
    <location>
        <begin position="379"/>
        <end position="401"/>
    </location>
</feature>
<evidence type="ECO:0000256" key="5">
    <source>
        <dbReference type="ARBA" id="ARBA00023098"/>
    </source>
</evidence>
<evidence type="ECO:0000256" key="1">
    <source>
        <dbReference type="ARBA" id="ARBA00010101"/>
    </source>
</evidence>
<keyword evidence="12" id="KW-1185">Reference proteome</keyword>
<dbReference type="PANTHER" id="PTHR10739">
    <property type="entry name" value="CYTIDYLYLTRANSFERASE"/>
    <property type="match status" value="1"/>
</dbReference>
<sequence length="401" mass="43892">MELPETNHHKRLLLRKRSFGKPPGHKIDSPAYDASEEDNDPFTDDGSSYISSSLRQGVTSQHRGPGASAARSSSPSSRSRLKHTLSPSMLSDDSVDSPTYDGDIESSTTVGRDREPSPVQSHSAVTSTLPSPAPVIQTLPAAVAVIQSHSTASSSDAEIEPARVIVYSGPSTAPPEPALIHNAAQAFNPSTLSPEDIQAFVRSEINGGLHRKYRINEPPVGRPVRVYADGVYDLFHYGHSLQLRQAKLSFPNVYLIVGVSSDEQVKQHKFKCILDHTERCEAVRHCRWVDEVVPDAPWVIDATFLAKFNIDYVAHDDEPYLSAGHDDVYALVKSLGKFIPTRRTPGISTSSLLERIVKGYRQRDFDKKLEKMGHAELMAQGSDYEDKGGSGGSIPDGQLSR</sequence>
<dbReference type="AlphaFoldDB" id="A0A9P5TE57"/>
<dbReference type="Pfam" id="PF01467">
    <property type="entry name" value="CTP_transf_like"/>
    <property type="match status" value="1"/>
</dbReference>
<name>A0A9P5TE57_9AGAM</name>
<evidence type="ECO:0000256" key="7">
    <source>
        <dbReference type="ARBA" id="ARBA00023264"/>
    </source>
</evidence>
<keyword evidence="2" id="KW-0444">Lipid biosynthesis</keyword>
<dbReference type="SUPFAM" id="SSF52374">
    <property type="entry name" value="Nucleotidylyl transferase"/>
    <property type="match status" value="1"/>
</dbReference>
<keyword evidence="4" id="KW-0548">Nucleotidyltransferase</keyword>
<evidence type="ECO:0000313" key="11">
    <source>
        <dbReference type="EMBL" id="KAF8487056.1"/>
    </source>
</evidence>
<dbReference type="InterPro" id="IPR004821">
    <property type="entry name" value="Cyt_trans-like"/>
</dbReference>
<keyword evidence="3" id="KW-0808">Transferase</keyword>
<dbReference type="EC" id="2.7.7.15" evidence="8"/>
<proteinExistence type="inferred from homology"/>
<organism evidence="11 12">
    <name type="scientific">Russula ochroleuca</name>
    <dbReference type="NCBI Taxonomy" id="152965"/>
    <lineage>
        <taxon>Eukaryota</taxon>
        <taxon>Fungi</taxon>
        <taxon>Dikarya</taxon>
        <taxon>Basidiomycota</taxon>
        <taxon>Agaricomycotina</taxon>
        <taxon>Agaricomycetes</taxon>
        <taxon>Russulales</taxon>
        <taxon>Russulaceae</taxon>
        <taxon>Russula</taxon>
    </lineage>
</organism>
<dbReference type="GO" id="GO:0004105">
    <property type="term" value="F:choline-phosphate cytidylyltransferase activity"/>
    <property type="evidence" value="ECO:0007669"/>
    <property type="project" value="UniProtKB-EC"/>
</dbReference>
<evidence type="ECO:0000313" key="12">
    <source>
        <dbReference type="Proteomes" id="UP000759537"/>
    </source>
</evidence>
<evidence type="ECO:0000256" key="2">
    <source>
        <dbReference type="ARBA" id="ARBA00022516"/>
    </source>
</evidence>
<reference evidence="11" key="1">
    <citation type="submission" date="2019-10" db="EMBL/GenBank/DDBJ databases">
        <authorList>
            <consortium name="DOE Joint Genome Institute"/>
            <person name="Kuo A."/>
            <person name="Miyauchi S."/>
            <person name="Kiss E."/>
            <person name="Drula E."/>
            <person name="Kohler A."/>
            <person name="Sanchez-Garcia M."/>
            <person name="Andreopoulos B."/>
            <person name="Barry K.W."/>
            <person name="Bonito G."/>
            <person name="Buee M."/>
            <person name="Carver A."/>
            <person name="Chen C."/>
            <person name="Cichocki N."/>
            <person name="Clum A."/>
            <person name="Culley D."/>
            <person name="Crous P.W."/>
            <person name="Fauchery L."/>
            <person name="Girlanda M."/>
            <person name="Hayes R."/>
            <person name="Keri Z."/>
            <person name="LaButti K."/>
            <person name="Lipzen A."/>
            <person name="Lombard V."/>
            <person name="Magnuson J."/>
            <person name="Maillard F."/>
            <person name="Morin E."/>
            <person name="Murat C."/>
            <person name="Nolan M."/>
            <person name="Ohm R."/>
            <person name="Pangilinan J."/>
            <person name="Pereira M."/>
            <person name="Perotto S."/>
            <person name="Peter M."/>
            <person name="Riley R."/>
            <person name="Sitrit Y."/>
            <person name="Stielow B."/>
            <person name="Szollosi G."/>
            <person name="Zifcakova L."/>
            <person name="Stursova M."/>
            <person name="Spatafora J.W."/>
            <person name="Tedersoo L."/>
            <person name="Vaario L.-M."/>
            <person name="Yamada A."/>
            <person name="Yan M."/>
            <person name="Wang P."/>
            <person name="Xu J."/>
            <person name="Bruns T."/>
            <person name="Baldrian P."/>
            <person name="Vilgalys R."/>
            <person name="Henrissat B."/>
            <person name="Grigoriev I.V."/>
            <person name="Hibbett D."/>
            <person name="Nagy L.G."/>
            <person name="Martin F.M."/>
        </authorList>
    </citation>
    <scope>NUCLEOTIDE SEQUENCE</scope>
    <source>
        <strain evidence="11">Prilba</strain>
    </source>
</reference>
<feature type="domain" description="Cytidyltransferase-like" evidence="10">
    <location>
        <begin position="227"/>
        <end position="354"/>
    </location>
</feature>
<dbReference type="Gene3D" id="3.40.50.620">
    <property type="entry name" value="HUPs"/>
    <property type="match status" value="1"/>
</dbReference>
<reference evidence="11" key="2">
    <citation type="journal article" date="2020" name="Nat. Commun.">
        <title>Large-scale genome sequencing of mycorrhizal fungi provides insights into the early evolution of symbiotic traits.</title>
        <authorList>
            <person name="Miyauchi S."/>
            <person name="Kiss E."/>
            <person name="Kuo A."/>
            <person name="Drula E."/>
            <person name="Kohler A."/>
            <person name="Sanchez-Garcia M."/>
            <person name="Morin E."/>
            <person name="Andreopoulos B."/>
            <person name="Barry K.W."/>
            <person name="Bonito G."/>
            <person name="Buee M."/>
            <person name="Carver A."/>
            <person name="Chen C."/>
            <person name="Cichocki N."/>
            <person name="Clum A."/>
            <person name="Culley D."/>
            <person name="Crous P.W."/>
            <person name="Fauchery L."/>
            <person name="Girlanda M."/>
            <person name="Hayes R.D."/>
            <person name="Keri Z."/>
            <person name="LaButti K."/>
            <person name="Lipzen A."/>
            <person name="Lombard V."/>
            <person name="Magnuson J."/>
            <person name="Maillard F."/>
            <person name="Murat C."/>
            <person name="Nolan M."/>
            <person name="Ohm R.A."/>
            <person name="Pangilinan J."/>
            <person name="Pereira M.F."/>
            <person name="Perotto S."/>
            <person name="Peter M."/>
            <person name="Pfister S."/>
            <person name="Riley R."/>
            <person name="Sitrit Y."/>
            <person name="Stielow J.B."/>
            <person name="Szollosi G."/>
            <person name="Zifcakova L."/>
            <person name="Stursova M."/>
            <person name="Spatafora J.W."/>
            <person name="Tedersoo L."/>
            <person name="Vaario L.M."/>
            <person name="Yamada A."/>
            <person name="Yan M."/>
            <person name="Wang P."/>
            <person name="Xu J."/>
            <person name="Bruns T."/>
            <person name="Baldrian P."/>
            <person name="Vilgalys R."/>
            <person name="Dunand C."/>
            <person name="Henrissat B."/>
            <person name="Grigoriev I.V."/>
            <person name="Hibbett D."/>
            <person name="Nagy L.G."/>
            <person name="Martin F.M."/>
        </authorList>
    </citation>
    <scope>NUCLEOTIDE SEQUENCE</scope>
    <source>
        <strain evidence="11">Prilba</strain>
    </source>
</reference>
<gene>
    <name evidence="11" type="ORF">DFH94DRAFT_702672</name>
</gene>
<dbReference type="NCBIfam" id="TIGR00125">
    <property type="entry name" value="cyt_tran_rel"/>
    <property type="match status" value="1"/>
</dbReference>
<dbReference type="EMBL" id="WHVB01000001">
    <property type="protein sequence ID" value="KAF8487056.1"/>
    <property type="molecule type" value="Genomic_DNA"/>
</dbReference>
<feature type="compositionally biased region" description="Polar residues" evidence="9">
    <location>
        <begin position="45"/>
        <end position="62"/>
    </location>
</feature>
<comment type="similarity">
    <text evidence="1">Belongs to the cytidylyltransferase family.</text>
</comment>
<dbReference type="GO" id="GO:0005635">
    <property type="term" value="C:nuclear envelope"/>
    <property type="evidence" value="ECO:0007669"/>
    <property type="project" value="TreeGrafter"/>
</dbReference>
<feature type="compositionally biased region" description="Basic residues" evidence="9">
    <location>
        <begin position="8"/>
        <end position="19"/>
    </location>
</feature>
<feature type="compositionally biased region" description="Polar residues" evidence="9">
    <location>
        <begin position="118"/>
        <end position="130"/>
    </location>
</feature>